<feature type="domain" description="Restriction endonuclease type I HsdR N-terminal" evidence="1">
    <location>
        <begin position="59"/>
        <end position="129"/>
    </location>
</feature>
<organism evidence="2 3">
    <name type="scientific">Thermocoleostomius sinensis A174</name>
    <dbReference type="NCBI Taxonomy" id="2016057"/>
    <lineage>
        <taxon>Bacteria</taxon>
        <taxon>Bacillati</taxon>
        <taxon>Cyanobacteriota</taxon>
        <taxon>Cyanophyceae</taxon>
        <taxon>Oculatellales</taxon>
        <taxon>Oculatellaceae</taxon>
        <taxon>Thermocoleostomius</taxon>
    </lineage>
</organism>
<accession>A0A9E9C6Q1</accession>
<dbReference type="GO" id="GO:0005524">
    <property type="term" value="F:ATP binding"/>
    <property type="evidence" value="ECO:0007669"/>
    <property type="project" value="UniProtKB-KW"/>
</dbReference>
<proteinExistence type="predicted"/>
<gene>
    <name evidence="2" type="ORF">OXH18_20320</name>
</gene>
<protein>
    <submittedName>
        <fullName evidence="2">Type I restriction endonuclease</fullName>
    </submittedName>
</protein>
<dbReference type="RefSeq" id="WP_268609289.1">
    <property type="nucleotide sequence ID" value="NZ_CP113797.1"/>
</dbReference>
<name>A0A9E9C6Q1_9CYAN</name>
<dbReference type="Gene3D" id="3.90.1570.30">
    <property type="match status" value="1"/>
</dbReference>
<dbReference type="GO" id="GO:0009307">
    <property type="term" value="P:DNA restriction-modification system"/>
    <property type="evidence" value="ECO:0007669"/>
    <property type="project" value="UniProtKB-KW"/>
</dbReference>
<dbReference type="GO" id="GO:0009035">
    <property type="term" value="F:type I site-specific deoxyribonuclease activity"/>
    <property type="evidence" value="ECO:0007669"/>
    <property type="project" value="UniProtKB-EC"/>
</dbReference>
<sequence>MGFTEDITRLAEQVQKNADRVVGEQATKMSLIAPFFSALGYDVFDPSEVIPEYVADFATKKAGQFEKVDYAIAINGTIVMIVEAKARDKKPEAHDGQLKKYFNALISTKVSIVTNGVEYRFFTDLRHENIMDDEPFFAFDVLDYDSKDLENLKFFHKDNFDINLIKVHAEELVYVKGLTELVGNLLRSPSKDFMSFLLKELGKLSPSYEIEGKINDRKIQRFQPIIKKAIQISLVDLMTRSISQEIGKSGEEQNTNTSDEIIDAVGEQETMVDAKVETTEEELAAFEKVKEIVAASKDYHLEIKYKDVVSYFGINVGKVTWWFLRLYLSQKKKSFVTRLPIETVKSLASDFEVQEMTASLGDATSRVIISSIEDLDKLTPLILKCYEAEASKHI</sequence>
<dbReference type="KEGG" id="tsin:OXH18_20320"/>
<keyword evidence="2" id="KW-0255">Endonuclease</keyword>
<evidence type="ECO:0000313" key="3">
    <source>
        <dbReference type="Proteomes" id="UP001163152"/>
    </source>
</evidence>
<dbReference type="InterPro" id="IPR007409">
    <property type="entry name" value="Restrct_endonuc_type1_HsdR_N"/>
</dbReference>
<keyword evidence="2" id="KW-0378">Hydrolase</keyword>
<evidence type="ECO:0000259" key="1">
    <source>
        <dbReference type="Pfam" id="PF04313"/>
    </source>
</evidence>
<keyword evidence="2" id="KW-0540">Nuclease</keyword>
<dbReference type="EMBL" id="CP113797">
    <property type="protein sequence ID" value="WAL59494.1"/>
    <property type="molecule type" value="Genomic_DNA"/>
</dbReference>
<dbReference type="GO" id="GO:0003677">
    <property type="term" value="F:DNA binding"/>
    <property type="evidence" value="ECO:0007669"/>
    <property type="project" value="UniProtKB-KW"/>
</dbReference>
<reference evidence="2" key="1">
    <citation type="submission" date="2022-12" db="EMBL/GenBank/DDBJ databases">
        <title>Polyphasic identification of a Novel Hot-Spring Cyanobacterium Ocullathermofonsia sinensis gen nov. sp. nov. and Genomic Insights on its Adaptations to the Thermal Habitat.</title>
        <authorList>
            <person name="Daroch M."/>
            <person name="Tang J."/>
            <person name="Jiang Y."/>
        </authorList>
    </citation>
    <scope>NUCLEOTIDE SEQUENCE</scope>
    <source>
        <strain evidence="2">PKUAC-SCTA174</strain>
    </source>
</reference>
<evidence type="ECO:0000313" key="2">
    <source>
        <dbReference type="EMBL" id="WAL59494.1"/>
    </source>
</evidence>
<dbReference type="AlphaFoldDB" id="A0A9E9C6Q1"/>
<dbReference type="Proteomes" id="UP001163152">
    <property type="component" value="Chromosome"/>
</dbReference>
<keyword evidence="3" id="KW-1185">Reference proteome</keyword>
<dbReference type="Pfam" id="PF04313">
    <property type="entry name" value="HSDR_N"/>
    <property type="match status" value="1"/>
</dbReference>